<evidence type="ECO:0000313" key="2">
    <source>
        <dbReference type="Proteomes" id="UP000195305"/>
    </source>
</evidence>
<comment type="caution">
    <text evidence="1">The sequence shown here is derived from an EMBL/GenBank/DDBJ whole genome shotgun (WGS) entry which is preliminary data.</text>
</comment>
<evidence type="ECO:0000313" key="1">
    <source>
        <dbReference type="EMBL" id="OUQ36365.1"/>
    </source>
</evidence>
<organism evidence="1 2">
    <name type="scientific">Massilimicrobiota timonensis</name>
    <dbReference type="NCBI Taxonomy" id="1776392"/>
    <lineage>
        <taxon>Bacteria</taxon>
        <taxon>Bacillati</taxon>
        <taxon>Bacillota</taxon>
        <taxon>Erysipelotrichia</taxon>
        <taxon>Erysipelotrichales</taxon>
        <taxon>Erysipelotrichaceae</taxon>
        <taxon>Massilimicrobiota</taxon>
    </lineage>
</organism>
<proteinExistence type="predicted"/>
<gene>
    <name evidence="1" type="ORF">B5E75_00805</name>
</gene>
<sequence length="210" mass="24735">MIFKTRAEHIEKVINEIGNSSLYEYPHIDFILVKEINGKDYYAAGVSDQINPDESFLFRPKARSKSIPIQNIRYDKQKYRELFDECVEGYVLQQLNKGYKIVYISIAFHIKLWGFIDNYYHSIDIFDVGLIYYMSFCYEIGLTSTFLSHYSCGYFPDFIHDFLGEVTFESSKELVKTMIESNNRMITSLELRNELCYKILDGRTENEESS</sequence>
<dbReference type="RefSeq" id="WP_087356919.1">
    <property type="nucleotide sequence ID" value="NZ_NFLJ01000002.1"/>
</dbReference>
<name>A0A1Y4T2H2_9FIRM</name>
<dbReference type="OrthoDB" id="9870212at2"/>
<dbReference type="AlphaFoldDB" id="A0A1Y4T2H2"/>
<dbReference type="EMBL" id="NFLJ01000002">
    <property type="protein sequence ID" value="OUQ36365.1"/>
    <property type="molecule type" value="Genomic_DNA"/>
</dbReference>
<keyword evidence="2" id="KW-1185">Reference proteome</keyword>
<dbReference type="Proteomes" id="UP000195305">
    <property type="component" value="Unassembled WGS sequence"/>
</dbReference>
<protein>
    <submittedName>
        <fullName evidence="1">Uncharacterized protein</fullName>
    </submittedName>
</protein>
<reference evidence="1 2" key="1">
    <citation type="journal article" date="2018" name="BMC Genomics">
        <title>Whole genome sequencing and function prediction of 133 gut anaerobes isolated from chicken caecum in pure cultures.</title>
        <authorList>
            <person name="Medvecky M."/>
            <person name="Cejkova D."/>
            <person name="Polansky O."/>
            <person name="Karasova D."/>
            <person name="Kubasova T."/>
            <person name="Cizek A."/>
            <person name="Rychlik I."/>
        </authorList>
    </citation>
    <scope>NUCLEOTIDE SEQUENCE [LARGE SCALE GENOMIC DNA]</scope>
    <source>
        <strain evidence="1 2">An13</strain>
    </source>
</reference>
<accession>A0A1Y4T2H2</accession>